<accession>A0A0U2IWQ5</accession>
<keyword evidence="3" id="KW-0560">Oxidoreductase</keyword>
<dbReference type="InterPro" id="IPR051312">
    <property type="entry name" value="Diverse_Substr_Oxidored"/>
</dbReference>
<dbReference type="AlphaFoldDB" id="A0A0U2IWQ5"/>
<dbReference type="Gene3D" id="3.30.43.10">
    <property type="entry name" value="Uridine Diphospho-n-acetylenolpyruvylglucosamine Reductase, domain 2"/>
    <property type="match status" value="1"/>
</dbReference>
<dbReference type="SUPFAM" id="SSF55447">
    <property type="entry name" value="CO dehydrogenase flavoprotein C-terminal domain-like"/>
    <property type="match status" value="1"/>
</dbReference>
<feature type="domain" description="FAD-binding PCMH-type" evidence="4">
    <location>
        <begin position="1"/>
        <end position="176"/>
    </location>
</feature>
<dbReference type="InterPro" id="IPR016166">
    <property type="entry name" value="FAD-bd_PCMH"/>
</dbReference>
<dbReference type="GO" id="GO:0071949">
    <property type="term" value="F:FAD binding"/>
    <property type="evidence" value="ECO:0007669"/>
    <property type="project" value="InterPro"/>
</dbReference>
<dbReference type="PANTHER" id="PTHR42659">
    <property type="entry name" value="XANTHINE DEHYDROGENASE SUBUNIT C-RELATED"/>
    <property type="match status" value="1"/>
</dbReference>
<dbReference type="InterPro" id="IPR036318">
    <property type="entry name" value="FAD-bd_PCMH-like_sf"/>
</dbReference>
<dbReference type="InterPro" id="IPR016169">
    <property type="entry name" value="FAD-bd_PCMH_sub2"/>
</dbReference>
<protein>
    <submittedName>
        <fullName evidence="5">Putative carbon monoxide dehydrogenase medium chain</fullName>
    </submittedName>
</protein>
<dbReference type="Pfam" id="PF00941">
    <property type="entry name" value="FAD_binding_5"/>
    <property type="match status" value="1"/>
</dbReference>
<keyword evidence="2" id="KW-0274">FAD</keyword>
<dbReference type="SUPFAM" id="SSF56176">
    <property type="entry name" value="FAD-binding/transporter-associated domain-like"/>
    <property type="match status" value="1"/>
</dbReference>
<proteinExistence type="predicted"/>
<dbReference type="InterPro" id="IPR016167">
    <property type="entry name" value="FAD-bd_PCMH_sub1"/>
</dbReference>
<dbReference type="Gene3D" id="3.30.465.10">
    <property type="match status" value="1"/>
</dbReference>
<dbReference type="GO" id="GO:0016491">
    <property type="term" value="F:oxidoreductase activity"/>
    <property type="evidence" value="ECO:0007669"/>
    <property type="project" value="UniProtKB-KW"/>
</dbReference>
<evidence type="ECO:0000259" key="4">
    <source>
        <dbReference type="PROSITE" id="PS51387"/>
    </source>
</evidence>
<reference evidence="5" key="1">
    <citation type="journal article" date="2016" name="ISME J.">
        <title>Functional metagenomic screen reveals new and diverse microbial rhodopsins.</title>
        <authorList>
            <person name="Pushkarev A."/>
            <person name="Beja O."/>
        </authorList>
    </citation>
    <scope>NUCLEOTIDE SEQUENCE</scope>
</reference>
<dbReference type="InterPro" id="IPR036683">
    <property type="entry name" value="CO_DH_flav_C_dom_sf"/>
</dbReference>
<dbReference type="EMBL" id="KT201091">
    <property type="protein sequence ID" value="ALS56242.1"/>
    <property type="molecule type" value="Genomic_DNA"/>
</dbReference>
<dbReference type="PROSITE" id="PS51387">
    <property type="entry name" value="FAD_PCMH"/>
    <property type="match status" value="1"/>
</dbReference>
<evidence type="ECO:0000256" key="2">
    <source>
        <dbReference type="ARBA" id="ARBA00022827"/>
    </source>
</evidence>
<keyword evidence="1" id="KW-0285">Flavoprotein</keyword>
<evidence type="ECO:0000256" key="1">
    <source>
        <dbReference type="ARBA" id="ARBA00022630"/>
    </source>
</evidence>
<sequence>MKPVNFDYERPRTIDEACELLASNSNARILAGGQSLIPMLSMRLSRPSLLIDIAHIKDLNEIVATDTHIEIGAMVRQAVAKNAIMIQEHIPLLSKALHHVGHPPTRARGTIGGSIAHADPSAEIALVAVTLGAEITYRIGGDDHMFDATEFFIGPMLTVAPPDGCLVKVGFPKTSKICGTGFYEVAPRRSDYALASAAAQINFDSKGAAKTICVGVGSIGDFPERLDVDHLLKTDLNDESIVATVKTAITEIETVDDLHASAEYRKRVAAHLAVKALQTARDEVREAPAK</sequence>
<evidence type="ECO:0000313" key="5">
    <source>
        <dbReference type="EMBL" id="ALS56242.1"/>
    </source>
</evidence>
<dbReference type="Gene3D" id="3.30.390.50">
    <property type="entry name" value="CO dehydrogenase flavoprotein, C-terminal domain"/>
    <property type="match status" value="1"/>
</dbReference>
<dbReference type="InterPro" id="IPR005107">
    <property type="entry name" value="CO_DH_flav_C"/>
</dbReference>
<dbReference type="SMART" id="SM01092">
    <property type="entry name" value="CO_deh_flav_C"/>
    <property type="match status" value="1"/>
</dbReference>
<dbReference type="Pfam" id="PF03450">
    <property type="entry name" value="CO_deh_flav_C"/>
    <property type="match status" value="1"/>
</dbReference>
<evidence type="ECO:0000256" key="3">
    <source>
        <dbReference type="ARBA" id="ARBA00023002"/>
    </source>
</evidence>
<organism evidence="5">
    <name type="scientific">uncultured bacterium EIL20A02</name>
    <dbReference type="NCBI Taxonomy" id="1768200"/>
    <lineage>
        <taxon>Bacteria</taxon>
        <taxon>environmental samples</taxon>
    </lineage>
</organism>
<dbReference type="PANTHER" id="PTHR42659:SF2">
    <property type="entry name" value="XANTHINE DEHYDROGENASE SUBUNIT C-RELATED"/>
    <property type="match status" value="1"/>
</dbReference>
<name>A0A0U2IWQ5_9BACT</name>
<dbReference type="InterPro" id="IPR002346">
    <property type="entry name" value="Mopterin_DH_FAD-bd"/>
</dbReference>